<dbReference type="Pfam" id="PF14765">
    <property type="entry name" value="PS-DH"/>
    <property type="match status" value="1"/>
</dbReference>
<dbReference type="SUPFAM" id="SSF51735">
    <property type="entry name" value="NAD(P)-binding Rossmann-fold domains"/>
    <property type="match status" value="2"/>
</dbReference>
<evidence type="ECO:0000313" key="10">
    <source>
        <dbReference type="EMBL" id="ROW10486.1"/>
    </source>
</evidence>
<dbReference type="CDD" id="cd00833">
    <property type="entry name" value="PKS"/>
    <property type="match status" value="1"/>
</dbReference>
<dbReference type="GO" id="GO:0016491">
    <property type="term" value="F:oxidoreductase activity"/>
    <property type="evidence" value="ECO:0007669"/>
    <property type="project" value="UniProtKB-KW"/>
</dbReference>
<dbReference type="Gene3D" id="3.30.70.250">
    <property type="entry name" value="Malonyl-CoA ACP transacylase, ACP-binding"/>
    <property type="match status" value="1"/>
</dbReference>
<dbReference type="InterPro" id="IPR013968">
    <property type="entry name" value="PKS_KR"/>
</dbReference>
<dbReference type="InterPro" id="IPR032821">
    <property type="entry name" value="PKS_assoc"/>
</dbReference>
<feature type="domain" description="PKS/mFAS DH" evidence="9">
    <location>
        <begin position="945"/>
        <end position="1258"/>
    </location>
</feature>
<evidence type="ECO:0000256" key="2">
    <source>
        <dbReference type="ARBA" id="ARBA00022553"/>
    </source>
</evidence>
<gene>
    <name evidence="10" type="ORF">VMCG_02039</name>
</gene>
<feature type="domain" description="Ketosynthase family 3 (KS3)" evidence="8">
    <location>
        <begin position="10"/>
        <end position="442"/>
    </location>
</feature>
<sequence>MCESASMSPIAPIAIVGLSCRLPGGANDPSKLWQLLMRKGEAWSPVPPDRFNEEAFYHPSGDDPNGTSNHKGGYFIDADPKDFDHAFFRLSPQQAAAMDPQQRMLLEMSYEALENAGWTLDSCAGSNIAVYGASFTADFERNLYRDPINLPVYYLTGVEKAILSNRISHAFDLHGPSMTIDTACSGGLVAVHQACQSLRSGESEAAIVAAANLTMGPDQRIGMSTLHLTSGTGHCYPFDSRGDGYGRGEGCVVLVLKRLDQALRDRDPVHAILRNTAVNQDGYTPASITYPNGAAQEQLIRSAYSRVGLSPLDVSYVEAHGTGTRAGDFEELTAIAKVFASPDSDRPTPLYVGSIKGNIGHTENTSGLSSMVKAILMVDHLQIPATAGLREFKSGLPIQSMCIPTDLTPWPRGTSENMEIPPRVSINSFGFGGANAHAILERAPLQISAPKSGLAPSVSQPYLFAVSANSQASLEALIANYHTWIEQHPEVALGDLSYTLCCRRSMLPWRFSCVAKDHESLLGQLEAGMGASATPPPRVQPGLVFIFTGQGAQWLGMARELLLEETLSPVFRDSIHASRDVLLDLGADWDLGQELLRTPTDATRLNTAQLAQPVTTAVQIALINLLRSFGITPGTVIGHSSGEIAAAYTASHLSARQALTVAYHRGFMADAAKSRGLVPGAMLSVGLGEAEAIPFTEHLSKGVASIACVNSPSSVTISGDAEAVDEIASRLAASNSHGDTTIFYRRLLVDTAYHSHHMLAVAEEYRSRLGELRLGSNKHSPCIDHTEVTFISSVTGTLKASGFGPEYWIENLVSPVRFSDAIQMFASTHADTHQQNIFLEIGPHSALAGPVRQCLMNPMGPRISFDYYSLLQRKVDAITSTLTTAGRLFMHGVPLDLRAVSSLSPASALGTVLYGLPSYTWDHSQKHYFESRISREYRFRNDPYHDLLGVRAMDATSIEPRWRHMIGLSTLPWLEHHLIDSQPVFPGSGYLCMAIEALRQVQRERHPQQLLSTIALRDVSFLRGLVVPDLPGQRTEIQLSFTPQPDTLFTFNFRITAHWDGEWHEHCRGVIQGTLATADGREEADVIQLAHSASGVQSQLSSEAISIASQELYRELSQTGNAYGPTFRGIRSYSLEADSSSATAVVEVPDVAALMPAKHQEPHLIHPTTLDIVLHTGLPMTSRHLGRGSIMPVHISEILVCTTPGMPREPSSKLNVSTMMRSSHYRTANTDICVEADGKAVLVASGVELRSLASDSSAANGTMAGPGICYELDWRPDLDFIRAQDLSKDSCLTQAIRHVLYKSANLSVLELGADHTDLSLAFLGCLDGHESSWPAYEYATDSLASIEKARKHLVGYPVRYRTLAADSDLSDQGFKLQSYDIVLISDLRYLGQACCLIDPKGVVIMELKSKEDNDWESIISEAHLHIQLSVYDTARSSMVILARPEGIGQVVKLPPSITVLTHSDGSDEQEWVAQIRTWLQGRVSMVSREPFHASKTLFNPATGDRGNDQCFIVVEDQITPILSDPKCFDAVTSLLKQSSRVVWLSPSEPLPMHQITGVSRTAHAENENLRLTTVHVEPRLLSASDGSSARLLDILAFTLHPDVAGQEREYVITKAGTVLIPRLLSEHSLNHAIHRDTADGHDIGQTRFLDASRTLALEVGTPRESREVGPAIFHETDQETLTLADDEIELETHAFHLSKSGLKASHCAYAGVIIQVGAAVKHLSPGEHVVAIGTTIGANRLVVSQDYVGRLPASTPPAAGARTVLHIMAAQYALHERARLQTQGKILVHGALTASGRATVAVARSVGATVTVSAAGHEDARRMIDELHISPDHVVFIRQSRSPKNVAIGDVDVVIQADVEDIPNQILAYLRPFGSVVVLGVESSLEKSGRLSSLNMPRNSAVFSCDILGLLSERPDIASGLVAQAAAKLCHLPLLGLDSCVRPVSHVAKALRLIETGVCDSVVLQADTNPMIPVAFHPHTKSDWSREDASYLITGGLGDLGRRLLGLMAQRGAKHLITLSRRSCSVDEHHALQEHLRLISSGCCLYCITCDITQEESVLQAAKRLHELDIPPVRGIVQSAALLKDRTLDTMTYEDFLLATRVKVEGTLALEKAFASPHLAFFLMLSSAVNVLGASGQANYNAGNSVQDAIARARQGGKCRYMSLSPGWIEDAAFTIDDESRLK</sequence>
<protein>
    <recommendedName>
        <fullName evidence="12">Carrier domain-containing protein</fullName>
    </recommendedName>
</protein>
<dbReference type="GO" id="GO:0044550">
    <property type="term" value="P:secondary metabolite biosynthetic process"/>
    <property type="evidence" value="ECO:0007669"/>
    <property type="project" value="UniProtKB-ARBA"/>
</dbReference>
<keyword evidence="2" id="KW-0597">Phosphoprotein</keyword>
<dbReference type="Gene3D" id="3.40.366.10">
    <property type="entry name" value="Malonyl-Coenzyme A Acyl Carrier Protein, domain 2"/>
    <property type="match status" value="1"/>
</dbReference>
<dbReference type="Gene3D" id="3.10.129.110">
    <property type="entry name" value="Polyketide synthase dehydratase"/>
    <property type="match status" value="1"/>
</dbReference>
<dbReference type="InterPro" id="IPR049551">
    <property type="entry name" value="PKS_DH_C"/>
</dbReference>
<dbReference type="GO" id="GO:0004312">
    <property type="term" value="F:fatty acid synthase activity"/>
    <property type="evidence" value="ECO:0007669"/>
    <property type="project" value="TreeGrafter"/>
</dbReference>
<dbReference type="PANTHER" id="PTHR43775:SF22">
    <property type="entry name" value="SYNTHASE, PUTATIVE (JCVI)-RELATED"/>
    <property type="match status" value="1"/>
</dbReference>
<dbReference type="InterPro" id="IPR016039">
    <property type="entry name" value="Thiolase-like"/>
</dbReference>
<keyword evidence="3" id="KW-0808">Transferase</keyword>
<proteinExistence type="predicted"/>
<dbReference type="SMART" id="SM00826">
    <property type="entry name" value="PKS_DH"/>
    <property type="match status" value="1"/>
</dbReference>
<evidence type="ECO:0000259" key="8">
    <source>
        <dbReference type="PROSITE" id="PS52004"/>
    </source>
</evidence>
<evidence type="ECO:0008006" key="12">
    <source>
        <dbReference type="Google" id="ProtNLM"/>
    </source>
</evidence>
<evidence type="ECO:0000256" key="4">
    <source>
        <dbReference type="ARBA" id="ARBA00023002"/>
    </source>
</evidence>
<dbReference type="Proteomes" id="UP000283895">
    <property type="component" value="Unassembled WGS sequence"/>
</dbReference>
<dbReference type="Gene3D" id="3.90.180.10">
    <property type="entry name" value="Medium-chain alcohol dehydrogenases, catalytic domain"/>
    <property type="match status" value="1"/>
</dbReference>
<dbReference type="Pfam" id="PF00109">
    <property type="entry name" value="ketoacyl-synt"/>
    <property type="match status" value="1"/>
</dbReference>
<dbReference type="Pfam" id="PF16197">
    <property type="entry name" value="KAsynt_C_assoc"/>
    <property type="match status" value="1"/>
</dbReference>
<dbReference type="InterPro" id="IPR057326">
    <property type="entry name" value="KR_dom"/>
</dbReference>
<dbReference type="SUPFAM" id="SSF55048">
    <property type="entry name" value="Probable ACP-binding domain of malonyl-CoA ACP transacylase"/>
    <property type="match status" value="1"/>
</dbReference>
<evidence type="ECO:0000256" key="1">
    <source>
        <dbReference type="ARBA" id="ARBA00022450"/>
    </source>
</evidence>
<keyword evidence="11" id="KW-1185">Reference proteome</keyword>
<dbReference type="SUPFAM" id="SSF53901">
    <property type="entry name" value="Thiolase-like"/>
    <property type="match status" value="1"/>
</dbReference>
<dbReference type="SMART" id="SM00827">
    <property type="entry name" value="PKS_AT"/>
    <property type="match status" value="1"/>
</dbReference>
<keyword evidence="4" id="KW-0560">Oxidoreductase</keyword>
<dbReference type="InterPro" id="IPR020807">
    <property type="entry name" value="PKS_DH"/>
</dbReference>
<dbReference type="InterPro" id="IPR014030">
    <property type="entry name" value="Ketoacyl_synth_N"/>
</dbReference>
<evidence type="ECO:0000256" key="5">
    <source>
        <dbReference type="ARBA" id="ARBA00023268"/>
    </source>
</evidence>
<dbReference type="InterPro" id="IPR050091">
    <property type="entry name" value="PKS_NRPS_Biosynth_Enz"/>
</dbReference>
<evidence type="ECO:0000256" key="7">
    <source>
        <dbReference type="SAM" id="MobiDB-lite"/>
    </source>
</evidence>
<dbReference type="SMART" id="SM00822">
    <property type="entry name" value="PKS_KR"/>
    <property type="match status" value="1"/>
</dbReference>
<dbReference type="PROSITE" id="PS52004">
    <property type="entry name" value="KS3_2"/>
    <property type="match status" value="1"/>
</dbReference>
<evidence type="ECO:0000313" key="11">
    <source>
        <dbReference type="Proteomes" id="UP000283895"/>
    </source>
</evidence>
<dbReference type="PROSITE" id="PS52019">
    <property type="entry name" value="PKS_MFAS_DH"/>
    <property type="match status" value="1"/>
</dbReference>
<dbReference type="Pfam" id="PF08659">
    <property type="entry name" value="KR"/>
    <property type="match status" value="1"/>
</dbReference>
<dbReference type="GO" id="GO:0006633">
    <property type="term" value="P:fatty acid biosynthetic process"/>
    <property type="evidence" value="ECO:0007669"/>
    <property type="project" value="TreeGrafter"/>
</dbReference>
<evidence type="ECO:0000256" key="3">
    <source>
        <dbReference type="ARBA" id="ARBA00022679"/>
    </source>
</evidence>
<dbReference type="SUPFAM" id="SSF52151">
    <property type="entry name" value="FabD/lysophospholipase-like"/>
    <property type="match status" value="1"/>
</dbReference>
<reference evidence="10 11" key="1">
    <citation type="submission" date="2015-09" db="EMBL/GenBank/DDBJ databases">
        <title>Host preference determinants of Valsa canker pathogens revealed by comparative genomics.</title>
        <authorList>
            <person name="Yin Z."/>
            <person name="Huang L."/>
        </authorList>
    </citation>
    <scope>NUCLEOTIDE SEQUENCE [LARGE SCALE GENOMIC DNA]</scope>
    <source>
        <strain evidence="10 11">03-1</strain>
    </source>
</reference>
<dbReference type="STRING" id="356882.A0A423X3W2"/>
<dbReference type="InterPro" id="IPR016035">
    <property type="entry name" value="Acyl_Trfase/lysoPLipase"/>
</dbReference>
<name>A0A423X3W2_9PEZI</name>
<dbReference type="InterPro" id="IPR049552">
    <property type="entry name" value="PKS_DH_N"/>
</dbReference>
<dbReference type="Gene3D" id="3.40.50.150">
    <property type="entry name" value="Vaccinia Virus protein VP39"/>
    <property type="match status" value="1"/>
</dbReference>
<dbReference type="Pfam" id="PF23114">
    <property type="entry name" value="NAD-bd_HRPKS_sdrA"/>
    <property type="match status" value="1"/>
</dbReference>
<dbReference type="SUPFAM" id="SSF50129">
    <property type="entry name" value="GroES-like"/>
    <property type="match status" value="1"/>
</dbReference>
<dbReference type="InterPro" id="IPR056501">
    <property type="entry name" value="NAD-bd_HRPKS_sdrA"/>
</dbReference>
<feature type="region of interest" description="N-terminal hotdog fold" evidence="6">
    <location>
        <begin position="945"/>
        <end position="1078"/>
    </location>
</feature>
<dbReference type="SMART" id="SM00825">
    <property type="entry name" value="PKS_KS"/>
    <property type="match status" value="1"/>
</dbReference>
<organism evidence="10 11">
    <name type="scientific">Cytospora schulzeri</name>
    <dbReference type="NCBI Taxonomy" id="448051"/>
    <lineage>
        <taxon>Eukaryota</taxon>
        <taxon>Fungi</taxon>
        <taxon>Dikarya</taxon>
        <taxon>Ascomycota</taxon>
        <taxon>Pezizomycotina</taxon>
        <taxon>Sordariomycetes</taxon>
        <taxon>Sordariomycetidae</taxon>
        <taxon>Diaporthales</taxon>
        <taxon>Cytosporaceae</taxon>
        <taxon>Cytospora</taxon>
    </lineage>
</organism>
<keyword evidence="5" id="KW-0511">Multifunctional enzyme</keyword>
<dbReference type="Pfam" id="PF02801">
    <property type="entry name" value="Ketoacyl-synt_C"/>
    <property type="match status" value="1"/>
</dbReference>
<dbReference type="InterPro" id="IPR014031">
    <property type="entry name" value="Ketoacyl_synth_C"/>
</dbReference>
<dbReference type="InterPro" id="IPR016036">
    <property type="entry name" value="Malonyl_transacylase_ACP-bd"/>
</dbReference>
<dbReference type="OrthoDB" id="329835at2759"/>
<dbReference type="Gene3D" id="3.30.70.3290">
    <property type="match status" value="1"/>
</dbReference>
<dbReference type="Gene3D" id="3.40.50.720">
    <property type="entry name" value="NAD(P)-binding Rossmann-like Domain"/>
    <property type="match status" value="2"/>
</dbReference>
<evidence type="ECO:0000256" key="6">
    <source>
        <dbReference type="PROSITE-ProRule" id="PRU01363"/>
    </source>
</evidence>
<dbReference type="SMART" id="SM00829">
    <property type="entry name" value="PKS_ER"/>
    <property type="match status" value="1"/>
</dbReference>
<dbReference type="InterPro" id="IPR042104">
    <property type="entry name" value="PKS_dehydratase_sf"/>
</dbReference>
<dbReference type="EMBL" id="LKEA01000003">
    <property type="protein sequence ID" value="ROW10486.1"/>
    <property type="molecule type" value="Genomic_DNA"/>
</dbReference>
<dbReference type="InterPro" id="IPR020843">
    <property type="entry name" value="ER"/>
</dbReference>
<evidence type="ECO:0000259" key="9">
    <source>
        <dbReference type="PROSITE" id="PS52019"/>
    </source>
</evidence>
<dbReference type="InterPro" id="IPR049900">
    <property type="entry name" value="PKS_mFAS_DH"/>
</dbReference>
<dbReference type="InterPro" id="IPR001227">
    <property type="entry name" value="Ac_transferase_dom_sf"/>
</dbReference>
<feature type="region of interest" description="Disordered" evidence="7">
    <location>
        <begin position="53"/>
        <end position="73"/>
    </location>
</feature>
<dbReference type="InterPro" id="IPR014043">
    <property type="entry name" value="Acyl_transferase_dom"/>
</dbReference>
<dbReference type="Gene3D" id="3.40.47.10">
    <property type="match status" value="1"/>
</dbReference>
<keyword evidence="1" id="KW-0596">Phosphopantetheine</keyword>
<dbReference type="InterPro" id="IPR036291">
    <property type="entry name" value="NAD(P)-bd_dom_sf"/>
</dbReference>
<dbReference type="InterPro" id="IPR011032">
    <property type="entry name" value="GroES-like_sf"/>
</dbReference>
<dbReference type="InterPro" id="IPR020841">
    <property type="entry name" value="PKS_Beta-ketoAc_synthase_dom"/>
</dbReference>
<feature type="active site" description="Proton acceptor; for dehydratase activity" evidence="6">
    <location>
        <position position="977"/>
    </location>
</feature>
<dbReference type="Pfam" id="PF21089">
    <property type="entry name" value="PKS_DH_N"/>
    <property type="match status" value="1"/>
</dbReference>
<dbReference type="InterPro" id="IPR029063">
    <property type="entry name" value="SAM-dependent_MTases_sf"/>
</dbReference>
<accession>A0A423X3W2</accession>
<feature type="region of interest" description="C-terminal hotdog fold" evidence="6">
    <location>
        <begin position="1104"/>
        <end position="1258"/>
    </location>
</feature>
<comment type="caution">
    <text evidence="10">The sequence shown here is derived from an EMBL/GenBank/DDBJ whole genome shotgun (WGS) entry which is preliminary data.</text>
</comment>
<dbReference type="PANTHER" id="PTHR43775">
    <property type="entry name" value="FATTY ACID SYNTHASE"/>
    <property type="match status" value="1"/>
</dbReference>
<feature type="active site" description="Proton donor; for dehydratase activity" evidence="6">
    <location>
        <position position="1171"/>
    </location>
</feature>
<dbReference type="Pfam" id="PF00698">
    <property type="entry name" value="Acyl_transf_1"/>
    <property type="match status" value="1"/>
</dbReference>